<gene>
    <name evidence="12" type="ORF">ROR02_07950</name>
</gene>
<reference evidence="12 13" key="1">
    <citation type="submission" date="2019-07" db="EMBL/GenBank/DDBJ databases">
        <title>Whole genome shotgun sequence of Rhodospirillum oryzae NBRC 107573.</title>
        <authorList>
            <person name="Hosoyama A."/>
            <person name="Uohara A."/>
            <person name="Ohji S."/>
            <person name="Ichikawa N."/>
        </authorList>
    </citation>
    <scope>NUCLEOTIDE SEQUENCE [LARGE SCALE GENOMIC DNA]</scope>
    <source>
        <strain evidence="12 13">NBRC 107573</strain>
    </source>
</reference>
<dbReference type="Pfam" id="PF00875">
    <property type="entry name" value="DNA_photolyase"/>
    <property type="match status" value="1"/>
</dbReference>
<comment type="cofactor">
    <cofactor evidence="1">
        <name>(6R)-5,10-methylene-5,6,7,8-tetrahydrofolate</name>
        <dbReference type="ChEBI" id="CHEBI:15636"/>
    </cofactor>
</comment>
<keyword evidence="12" id="KW-0456">Lyase</keyword>
<dbReference type="PRINTS" id="PR00147">
    <property type="entry name" value="DNAPHOTLYASE"/>
</dbReference>
<dbReference type="PROSITE" id="PS51645">
    <property type="entry name" value="PHR_CRY_ALPHA_BETA"/>
    <property type="match status" value="1"/>
</dbReference>
<dbReference type="SUPFAM" id="SSF48173">
    <property type="entry name" value="Cryptochrome/photolyase FAD-binding domain"/>
    <property type="match status" value="1"/>
</dbReference>
<keyword evidence="5 8" id="KW-0274">FAD</keyword>
<comment type="catalytic activity">
    <reaction evidence="7">
        <text>cyclobutadipyrimidine (in DNA) = 2 pyrimidine residues (in DNA).</text>
        <dbReference type="EC" id="4.1.99.3"/>
    </reaction>
</comment>
<dbReference type="EMBL" id="BJZO01000013">
    <property type="protein sequence ID" value="GEO80664.1"/>
    <property type="molecule type" value="Genomic_DNA"/>
</dbReference>
<dbReference type="GO" id="GO:0000719">
    <property type="term" value="P:photoreactive repair"/>
    <property type="evidence" value="ECO:0007669"/>
    <property type="project" value="UniProtKB-ARBA"/>
</dbReference>
<comment type="caution">
    <text evidence="12">The sequence shown here is derived from an EMBL/GenBank/DDBJ whole genome shotgun (WGS) entry which is preliminary data.</text>
</comment>
<proteinExistence type="inferred from homology"/>
<dbReference type="Gene3D" id="3.40.50.620">
    <property type="entry name" value="HUPs"/>
    <property type="match status" value="1"/>
</dbReference>
<evidence type="ECO:0000256" key="7">
    <source>
        <dbReference type="ARBA" id="ARBA00033999"/>
    </source>
</evidence>
<keyword evidence="4 8" id="KW-0285">Flavoprotein</keyword>
<evidence type="ECO:0000256" key="3">
    <source>
        <dbReference type="ARBA" id="ARBA00014046"/>
    </source>
</evidence>
<dbReference type="Gene3D" id="1.10.579.10">
    <property type="entry name" value="DNA Cyclobutane Dipyrimidine Photolyase, subunit A, domain 3"/>
    <property type="match status" value="1"/>
</dbReference>
<evidence type="ECO:0000256" key="9">
    <source>
        <dbReference type="PIRSR" id="PIRSR602081-2"/>
    </source>
</evidence>
<name>A0A512H5G9_9PROT</name>
<sequence length="485" mass="52420">MTDPVVLWFRRDLRVEDNPALVAAVGSGAPVAAVYVHDDAREALAGGASRWALAGALESLGRALAERGGRLLLLRGEAATVLPALARQLGAGHVHAMRAVGPEAREEEAVARALEGAGRRCTFHDGALLHDPRSLTTRTGTPYRVFTPFWGTLARTLDPGTPLPAPARVPAPESLPEGETLAAWGLRPRDPDWAGGLRATWTCGEAAARARLAAFVDGALDGYDAGRDRPDRPATSGLAPALALGELSPREVWAACRLHPPGPGAEAFSRQLGWREFSYHLLHHAPDMARRSLRAPFEAFPWRDPATDPDTAAALAAWRRGRTGVPFVDAGMRALWHTGTMHNRVRMVVASFLVKHLLIDWRVGLAWFDDTLVDADPANNPAGWQWVAGCGVDAAPYFRVFNPVAQGEKFDPDGAYVRQWVPELARLPAPLIHRPWTASPVELAAAGVRLGETYPRPLLDLAQGRLRALAAHATLREGPFRDSNN</sequence>
<dbReference type="Proteomes" id="UP000321567">
    <property type="component" value="Unassembled WGS sequence"/>
</dbReference>
<keyword evidence="13" id="KW-1185">Reference proteome</keyword>
<feature type="binding site" evidence="8">
    <location>
        <position position="223"/>
    </location>
    <ligand>
        <name>FAD</name>
        <dbReference type="ChEBI" id="CHEBI:57692"/>
    </ligand>
</feature>
<dbReference type="InterPro" id="IPR006050">
    <property type="entry name" value="DNA_photolyase_N"/>
</dbReference>
<evidence type="ECO:0000256" key="4">
    <source>
        <dbReference type="ARBA" id="ARBA00022630"/>
    </source>
</evidence>
<evidence type="ECO:0000259" key="11">
    <source>
        <dbReference type="PROSITE" id="PS51645"/>
    </source>
</evidence>
<evidence type="ECO:0000256" key="2">
    <source>
        <dbReference type="ARBA" id="ARBA00013149"/>
    </source>
</evidence>
<evidence type="ECO:0000313" key="12">
    <source>
        <dbReference type="EMBL" id="GEO80664.1"/>
    </source>
</evidence>
<feature type="site" description="Electron transfer via tryptophanyl radical" evidence="9">
    <location>
        <position position="384"/>
    </location>
</feature>
<dbReference type="InterPro" id="IPR005101">
    <property type="entry name" value="Cryptochr/Photolyase_FAD-bd"/>
</dbReference>
<dbReference type="Gene3D" id="1.25.40.80">
    <property type="match status" value="1"/>
</dbReference>
<protein>
    <recommendedName>
        <fullName evidence="3">Deoxyribodipyrimidine photo-lyase</fullName>
        <ecNumber evidence="2">4.1.99.3</ecNumber>
    </recommendedName>
</protein>
<dbReference type="SUPFAM" id="SSF52425">
    <property type="entry name" value="Cryptochrome/photolyase, N-terminal domain"/>
    <property type="match status" value="1"/>
</dbReference>
<comment type="cofactor">
    <cofactor evidence="8">
        <name>FAD</name>
        <dbReference type="ChEBI" id="CHEBI:57692"/>
    </cofactor>
    <text evidence="8">Binds 1 FAD per subunit.</text>
</comment>
<dbReference type="FunFam" id="1.10.579.10:FF:000003">
    <property type="entry name" value="Deoxyribodipyrimidine photo-lyase"/>
    <property type="match status" value="1"/>
</dbReference>
<dbReference type="RefSeq" id="WP_147162716.1">
    <property type="nucleotide sequence ID" value="NZ_BJZO01000013.1"/>
</dbReference>
<feature type="domain" description="Photolyase/cryptochrome alpha/beta" evidence="11">
    <location>
        <begin position="3"/>
        <end position="129"/>
    </location>
</feature>
<dbReference type="InterPro" id="IPR036155">
    <property type="entry name" value="Crypto/Photolyase_N_sf"/>
</dbReference>
<comment type="similarity">
    <text evidence="10">Belongs to the DNA photolyase family.</text>
</comment>
<dbReference type="PROSITE" id="PS00691">
    <property type="entry name" value="DNA_PHOTOLYASES_1_2"/>
    <property type="match status" value="1"/>
</dbReference>
<feature type="site" description="Electron transfer via tryptophanyl radical" evidence="9">
    <location>
        <position position="302"/>
    </location>
</feature>
<dbReference type="InterPro" id="IPR014729">
    <property type="entry name" value="Rossmann-like_a/b/a_fold"/>
</dbReference>
<dbReference type="GO" id="GO:0003677">
    <property type="term" value="F:DNA binding"/>
    <property type="evidence" value="ECO:0007669"/>
    <property type="project" value="TreeGrafter"/>
</dbReference>
<evidence type="ECO:0000256" key="1">
    <source>
        <dbReference type="ARBA" id="ARBA00001932"/>
    </source>
</evidence>
<evidence type="ECO:0000256" key="10">
    <source>
        <dbReference type="RuleBase" id="RU004182"/>
    </source>
</evidence>
<feature type="binding site" evidence="8">
    <location>
        <begin position="374"/>
        <end position="376"/>
    </location>
    <ligand>
        <name>FAD</name>
        <dbReference type="ChEBI" id="CHEBI:57692"/>
    </ligand>
</feature>
<evidence type="ECO:0000256" key="5">
    <source>
        <dbReference type="ARBA" id="ARBA00022827"/>
    </source>
</evidence>
<dbReference type="EC" id="4.1.99.3" evidence="2"/>
<organism evidence="12 13">
    <name type="scientific">Pararhodospirillum oryzae</name>
    <dbReference type="NCBI Taxonomy" id="478448"/>
    <lineage>
        <taxon>Bacteria</taxon>
        <taxon>Pseudomonadati</taxon>
        <taxon>Pseudomonadota</taxon>
        <taxon>Alphaproteobacteria</taxon>
        <taxon>Rhodospirillales</taxon>
        <taxon>Rhodospirillaceae</taxon>
        <taxon>Pararhodospirillum</taxon>
    </lineage>
</organism>
<dbReference type="GO" id="GO:0009416">
    <property type="term" value="P:response to light stimulus"/>
    <property type="evidence" value="ECO:0007669"/>
    <property type="project" value="TreeGrafter"/>
</dbReference>
<dbReference type="PANTHER" id="PTHR11455">
    <property type="entry name" value="CRYPTOCHROME"/>
    <property type="match status" value="1"/>
</dbReference>
<evidence type="ECO:0000256" key="6">
    <source>
        <dbReference type="ARBA" id="ARBA00022991"/>
    </source>
</evidence>
<dbReference type="OrthoDB" id="9772484at2"/>
<dbReference type="PANTHER" id="PTHR11455:SF9">
    <property type="entry name" value="CRYPTOCHROME CIRCADIAN CLOCK 5 ISOFORM X1"/>
    <property type="match status" value="1"/>
</dbReference>
<accession>A0A512H5G9</accession>
<dbReference type="GO" id="GO:0003904">
    <property type="term" value="F:deoxyribodipyrimidine photo-lyase activity"/>
    <property type="evidence" value="ECO:0007669"/>
    <property type="project" value="UniProtKB-EC"/>
</dbReference>
<feature type="binding site" evidence="8">
    <location>
        <position position="268"/>
    </location>
    <ligand>
        <name>FAD</name>
        <dbReference type="ChEBI" id="CHEBI:57692"/>
    </ligand>
</feature>
<keyword evidence="6 10" id="KW-0157">Chromophore</keyword>
<evidence type="ECO:0000313" key="13">
    <source>
        <dbReference type="Proteomes" id="UP000321567"/>
    </source>
</evidence>
<dbReference type="GO" id="GO:0071949">
    <property type="term" value="F:FAD binding"/>
    <property type="evidence" value="ECO:0007669"/>
    <property type="project" value="TreeGrafter"/>
</dbReference>
<evidence type="ECO:0000256" key="8">
    <source>
        <dbReference type="PIRSR" id="PIRSR602081-1"/>
    </source>
</evidence>
<feature type="site" description="Electron transfer via tryptophanyl radical" evidence="9">
    <location>
        <position position="361"/>
    </location>
</feature>
<dbReference type="Pfam" id="PF03441">
    <property type="entry name" value="FAD_binding_7"/>
    <property type="match status" value="1"/>
</dbReference>
<dbReference type="AlphaFoldDB" id="A0A512H5G9"/>
<dbReference type="InterPro" id="IPR002081">
    <property type="entry name" value="Cryptochrome/DNA_photolyase_1"/>
</dbReference>
<dbReference type="InterPro" id="IPR036134">
    <property type="entry name" value="Crypto/Photolyase_FAD-like_sf"/>
</dbReference>
<dbReference type="InterPro" id="IPR018394">
    <property type="entry name" value="DNA_photolyase_1_CS_C"/>
</dbReference>